<accession>A0ACC2V4J9</accession>
<reference evidence="1" key="1">
    <citation type="submission" date="2023-04" db="EMBL/GenBank/DDBJ databases">
        <title>Draft Genome sequencing of Naganishia species isolated from polar environments using Oxford Nanopore Technology.</title>
        <authorList>
            <person name="Leo P."/>
            <person name="Venkateswaran K."/>
        </authorList>
    </citation>
    <scope>NUCLEOTIDE SEQUENCE</scope>
    <source>
        <strain evidence="1">MNA-CCFEE 5423</strain>
    </source>
</reference>
<protein>
    <submittedName>
        <fullName evidence="1">Uncharacterized protein</fullName>
    </submittedName>
</protein>
<dbReference type="Proteomes" id="UP001227268">
    <property type="component" value="Unassembled WGS sequence"/>
</dbReference>
<dbReference type="EMBL" id="JASBWT010000026">
    <property type="protein sequence ID" value="KAJ9094285.1"/>
    <property type="molecule type" value="Genomic_DNA"/>
</dbReference>
<evidence type="ECO:0000313" key="2">
    <source>
        <dbReference type="Proteomes" id="UP001227268"/>
    </source>
</evidence>
<keyword evidence="2" id="KW-1185">Reference proteome</keyword>
<organism evidence="1 2">
    <name type="scientific">Naganishia friedmannii</name>
    <dbReference type="NCBI Taxonomy" id="89922"/>
    <lineage>
        <taxon>Eukaryota</taxon>
        <taxon>Fungi</taxon>
        <taxon>Dikarya</taxon>
        <taxon>Basidiomycota</taxon>
        <taxon>Agaricomycotina</taxon>
        <taxon>Tremellomycetes</taxon>
        <taxon>Filobasidiales</taxon>
        <taxon>Filobasidiaceae</taxon>
        <taxon>Naganishia</taxon>
    </lineage>
</organism>
<name>A0ACC2V4J9_9TREE</name>
<sequence length="147" mass="16479">MRLRFPPIATLLTGLASISLAAARGTSYTIHSRLLTPASSAQQQQPFRRTGTVEVDVDVSTFAIALDGNGEVVLPQARWIPLPEQQGGKEAEKVVMDDAWLQVAVQVEGMEEELWPRSVVRAVRMEEQDFSDERVPAVRDYKLYRRL</sequence>
<evidence type="ECO:0000313" key="1">
    <source>
        <dbReference type="EMBL" id="KAJ9094285.1"/>
    </source>
</evidence>
<comment type="caution">
    <text evidence="1">The sequence shown here is derived from an EMBL/GenBank/DDBJ whole genome shotgun (WGS) entry which is preliminary data.</text>
</comment>
<gene>
    <name evidence="1" type="ORF">QFC21_006111</name>
</gene>
<proteinExistence type="predicted"/>